<gene>
    <name evidence="1" type="ORF">GCM10011309_18710</name>
</gene>
<accession>A0A918NGL4</accession>
<dbReference type="AlphaFoldDB" id="A0A918NGL4"/>
<proteinExistence type="predicted"/>
<evidence type="ECO:0000313" key="1">
    <source>
        <dbReference type="EMBL" id="GGX69065.1"/>
    </source>
</evidence>
<reference evidence="1 2" key="1">
    <citation type="journal article" date="2014" name="Int. J. Syst. Evol. Microbiol.">
        <title>Complete genome sequence of Corynebacterium casei LMG S-19264T (=DSM 44701T), isolated from a smear-ripened cheese.</title>
        <authorList>
            <consortium name="US DOE Joint Genome Institute (JGI-PGF)"/>
            <person name="Walter F."/>
            <person name="Albersmeier A."/>
            <person name="Kalinowski J."/>
            <person name="Ruckert C."/>
        </authorList>
    </citation>
    <scope>NUCLEOTIDE SEQUENCE [LARGE SCALE GENOMIC DNA]</scope>
    <source>
        <strain evidence="1 2">KCTC 23968</strain>
    </source>
</reference>
<dbReference type="EMBL" id="BMYV01000002">
    <property type="protein sequence ID" value="GGX69065.1"/>
    <property type="molecule type" value="Genomic_DNA"/>
</dbReference>
<protein>
    <submittedName>
        <fullName evidence="1">Uncharacterized protein</fullName>
    </submittedName>
</protein>
<organism evidence="1 2">
    <name type="scientific">Litorimonas cladophorae</name>
    <dbReference type="NCBI Taxonomy" id="1220491"/>
    <lineage>
        <taxon>Bacteria</taxon>
        <taxon>Pseudomonadati</taxon>
        <taxon>Pseudomonadota</taxon>
        <taxon>Alphaproteobacteria</taxon>
        <taxon>Maricaulales</taxon>
        <taxon>Robiginitomaculaceae</taxon>
    </lineage>
</organism>
<comment type="caution">
    <text evidence="1">The sequence shown here is derived from an EMBL/GenBank/DDBJ whole genome shotgun (WGS) entry which is preliminary data.</text>
</comment>
<keyword evidence="2" id="KW-1185">Reference proteome</keyword>
<dbReference type="Proteomes" id="UP000600865">
    <property type="component" value="Unassembled WGS sequence"/>
</dbReference>
<sequence>MPSEDICDTHIFNSKVWLLEQRFGEHCFDKYDELKRFFGRSLKTDPNEIAIVGSSKTGFSLTPDKNYRKFDNEKSDIDLVVVSQKLFDVFWEILLQDYHAEGKHVSNQHMTNVFRKFVSFKPFNSKHLSKDIKVWNEELGGIQSEFFTHFSISNSVNYRIYQSWAAVKLYHTKGITDLRKDI</sequence>
<dbReference type="RefSeq" id="WP_189584779.1">
    <property type="nucleotide sequence ID" value="NZ_BMYV01000002.1"/>
</dbReference>
<name>A0A918NGL4_9PROT</name>
<evidence type="ECO:0000313" key="2">
    <source>
        <dbReference type="Proteomes" id="UP000600865"/>
    </source>
</evidence>